<keyword evidence="3" id="KW-1185">Reference proteome</keyword>
<dbReference type="PANTHER" id="PTHR43717:SF1">
    <property type="entry name" value="ANAEROBIC NITRIC OXIDE REDUCTASE FLAVORUBREDOXIN"/>
    <property type="match status" value="1"/>
</dbReference>
<dbReference type="Proteomes" id="UP001637994">
    <property type="component" value="Unassembled WGS sequence"/>
</dbReference>
<reference evidence="2 3" key="1">
    <citation type="journal article" date="2025" name="Anaerobe">
        <title>Description of Anaerococcus kampingiae sp. nov., Anaerococcus groningensis sp. nov., Anaerococcus martiniensis sp. nov., and Anaerococcus cruorum sp. nov., isolated from human clinical specimens.</title>
        <authorList>
            <person name="Boiten K.E."/>
            <person name="Meijer J."/>
            <person name="van Wezel E.M."/>
            <person name="Veloo A.C.M."/>
        </authorList>
    </citation>
    <scope>NUCLEOTIDE SEQUENCE [LARGE SCALE GENOMIC DNA]</scope>
    <source>
        <strain evidence="2 3">ENR0874</strain>
    </source>
</reference>
<evidence type="ECO:0000313" key="2">
    <source>
        <dbReference type="EMBL" id="MFO3667571.1"/>
    </source>
</evidence>
<accession>A0ABW9ME29</accession>
<comment type="caution">
    <text evidence="2">The sequence shown here is derived from an EMBL/GenBank/DDBJ whole genome shotgun (WGS) entry which is preliminary data.</text>
</comment>
<dbReference type="Gene3D" id="3.60.15.10">
    <property type="entry name" value="Ribonuclease Z/Hydroxyacylglutathione hydrolase-like"/>
    <property type="match status" value="1"/>
</dbReference>
<organism evidence="2 3">
    <name type="scientific">Anaerococcus kampingae</name>
    <dbReference type="NCBI Taxonomy" id="3115614"/>
    <lineage>
        <taxon>Bacteria</taxon>
        <taxon>Bacillati</taxon>
        <taxon>Bacillota</taxon>
        <taxon>Tissierellia</taxon>
        <taxon>Tissierellales</taxon>
        <taxon>Peptoniphilaceae</taxon>
        <taxon>Anaerococcus</taxon>
    </lineage>
</organism>
<dbReference type="SMART" id="SM00849">
    <property type="entry name" value="Lactamase_B"/>
    <property type="match status" value="1"/>
</dbReference>
<dbReference type="SUPFAM" id="SSF56281">
    <property type="entry name" value="Metallo-hydrolase/oxidoreductase"/>
    <property type="match status" value="1"/>
</dbReference>
<dbReference type="InterPro" id="IPR045761">
    <property type="entry name" value="ODP_dom"/>
</dbReference>
<dbReference type="InterPro" id="IPR036866">
    <property type="entry name" value="RibonucZ/Hydroxyglut_hydro"/>
</dbReference>
<name>A0ABW9ME29_9FIRM</name>
<dbReference type="EMBL" id="JBGMEF010000026">
    <property type="protein sequence ID" value="MFO3667571.1"/>
    <property type="molecule type" value="Genomic_DNA"/>
</dbReference>
<dbReference type="CDD" id="cd07709">
    <property type="entry name" value="flavodiiron_proteins_MBL-fold"/>
    <property type="match status" value="1"/>
</dbReference>
<feature type="domain" description="Metallo-beta-lactamase" evidence="1">
    <location>
        <begin position="9"/>
        <end position="169"/>
    </location>
</feature>
<dbReference type="RefSeq" id="WP_265212571.1">
    <property type="nucleotide sequence ID" value="NZ_JBGMEF010000026.1"/>
</dbReference>
<evidence type="ECO:0000313" key="3">
    <source>
        <dbReference type="Proteomes" id="UP001637994"/>
    </source>
</evidence>
<dbReference type="InterPro" id="IPR001279">
    <property type="entry name" value="Metallo-B-lactamas"/>
</dbReference>
<dbReference type="Pfam" id="PF19583">
    <property type="entry name" value="ODP"/>
    <property type="match status" value="1"/>
</dbReference>
<protein>
    <submittedName>
        <fullName evidence="2">FprA family A-type flavoprotein</fullName>
    </submittedName>
</protein>
<proteinExistence type="predicted"/>
<evidence type="ECO:0000259" key="1">
    <source>
        <dbReference type="SMART" id="SM00849"/>
    </source>
</evidence>
<gene>
    <name evidence="2" type="ORF">ACCQ42_07285</name>
</gene>
<sequence length="171" mass="19877">MFELTNGVSYNSYLNKDEKNVLCDSVDAAFTRRYIENVKAAHNGEDLDYLIVEHMEPGHCRNIDFCLKECPNAKFVGNATTFKFYEQFYNDELKDRYVEVKDGDEVNIGKRNLKFVFTPMVHWPEVMMTYETTEGLLFSADAFGAFNVIEGHADAKNVIHKVDWLYQAIRY</sequence>
<dbReference type="PANTHER" id="PTHR43717">
    <property type="entry name" value="ANAEROBIC NITRIC OXIDE REDUCTASE FLAVORUBREDOXIN"/>
    <property type="match status" value="1"/>
</dbReference>